<evidence type="ECO:0000313" key="4">
    <source>
        <dbReference type="EMBL" id="MBB4154514.1"/>
    </source>
</evidence>
<feature type="compositionally biased region" description="Low complexity" evidence="1">
    <location>
        <begin position="74"/>
        <end position="83"/>
    </location>
</feature>
<feature type="region of interest" description="Disordered" evidence="1">
    <location>
        <begin position="71"/>
        <end position="93"/>
    </location>
</feature>
<evidence type="ECO:0000256" key="1">
    <source>
        <dbReference type="SAM" id="MobiDB-lite"/>
    </source>
</evidence>
<name>A0A840FFM6_9SPHN</name>
<keyword evidence="5" id="KW-1185">Reference proteome</keyword>
<evidence type="ECO:0000313" key="5">
    <source>
        <dbReference type="Proteomes" id="UP000529795"/>
    </source>
</evidence>
<dbReference type="Proteomes" id="UP000529795">
    <property type="component" value="Unassembled WGS sequence"/>
</dbReference>
<comment type="caution">
    <text evidence="4">The sequence shown here is derived from an EMBL/GenBank/DDBJ whole genome shotgun (WGS) entry which is preliminary data.</text>
</comment>
<accession>A0A840FFM6</accession>
<keyword evidence="2" id="KW-0812">Transmembrane</keyword>
<evidence type="ECO:0000259" key="3">
    <source>
        <dbReference type="Pfam" id="PF04024"/>
    </source>
</evidence>
<dbReference type="AlphaFoldDB" id="A0A840FFM6"/>
<dbReference type="Pfam" id="PF04024">
    <property type="entry name" value="PspC"/>
    <property type="match status" value="1"/>
</dbReference>
<keyword evidence="2" id="KW-1133">Transmembrane helix</keyword>
<keyword evidence="2" id="KW-0472">Membrane</keyword>
<dbReference type="EMBL" id="JACIEV010000006">
    <property type="protein sequence ID" value="MBB4154514.1"/>
    <property type="molecule type" value="Genomic_DNA"/>
</dbReference>
<evidence type="ECO:0000256" key="2">
    <source>
        <dbReference type="SAM" id="Phobius"/>
    </source>
</evidence>
<feature type="transmembrane region" description="Helical" evidence="2">
    <location>
        <begin position="41"/>
        <end position="61"/>
    </location>
</feature>
<sequence length="93" mass="9934">MQTKTTALLDRSDTFLGVCEGIGQDFGFNANWLRIALGVGLLWNPMAMVGIYAALGLAVLASRLLFPSPKRTTETPAALPQAEEALEPMKIAA</sequence>
<organism evidence="4 5">
    <name type="scientific">Sphingomonas jinjuensis</name>
    <dbReference type="NCBI Taxonomy" id="535907"/>
    <lineage>
        <taxon>Bacteria</taxon>
        <taxon>Pseudomonadati</taxon>
        <taxon>Pseudomonadota</taxon>
        <taxon>Alphaproteobacteria</taxon>
        <taxon>Sphingomonadales</taxon>
        <taxon>Sphingomonadaceae</taxon>
        <taxon>Sphingomonas</taxon>
    </lineage>
</organism>
<gene>
    <name evidence="4" type="ORF">GGQ80_002427</name>
</gene>
<feature type="domain" description="Phage shock protein PspC N-terminal" evidence="3">
    <location>
        <begin position="14"/>
        <end position="58"/>
    </location>
</feature>
<proteinExistence type="predicted"/>
<protein>
    <submittedName>
        <fullName evidence="4">Phage shock protein PspC (Stress-responsive transcriptional regulator)</fullName>
    </submittedName>
</protein>
<dbReference type="InterPro" id="IPR007168">
    <property type="entry name" value="Phageshock_PspC_N"/>
</dbReference>
<reference evidence="4 5" key="1">
    <citation type="submission" date="2020-08" db="EMBL/GenBank/DDBJ databases">
        <title>Genomic Encyclopedia of Type Strains, Phase IV (KMG-IV): sequencing the most valuable type-strain genomes for metagenomic binning, comparative biology and taxonomic classification.</title>
        <authorList>
            <person name="Goeker M."/>
        </authorList>
    </citation>
    <scope>NUCLEOTIDE SEQUENCE [LARGE SCALE GENOMIC DNA]</scope>
    <source>
        <strain evidence="4 5">YC6723</strain>
    </source>
</reference>
<dbReference type="RefSeq" id="WP_183985092.1">
    <property type="nucleotide sequence ID" value="NZ_JACIEV010000006.1"/>
</dbReference>